<dbReference type="EMBL" id="FUKJ01000446">
    <property type="protein sequence ID" value="SJM95928.1"/>
    <property type="molecule type" value="Genomic_DNA"/>
</dbReference>
<feature type="transmembrane region" description="Helical" evidence="5">
    <location>
        <begin position="6"/>
        <end position="25"/>
    </location>
</feature>
<dbReference type="PANTHER" id="PTHR36926">
    <property type="entry name" value="COLICIN V PRODUCTION PROTEIN"/>
    <property type="match status" value="1"/>
</dbReference>
<dbReference type="RefSeq" id="WP_087148450.1">
    <property type="nucleotide sequence ID" value="NZ_FUKJ01000446.1"/>
</dbReference>
<sequence length="163" mass="17622">MLWVDSVIIAMIFTCALAGIVRGLAGEILSLTGWILAIGTGLTFNREFSILLTLTVANPAVKVALSFAGLLFITLLIGNTINALLTDIIKGTNLGFFNRFWAMFLGSVHGGLIVATLILLAGLSPLPSEPWWNNALLIPPFQSLAVFMRDNIPSEMASYVNYH</sequence>
<feature type="transmembrane region" description="Helical" evidence="5">
    <location>
        <begin position="100"/>
        <end position="123"/>
    </location>
</feature>
<evidence type="ECO:0000313" key="6">
    <source>
        <dbReference type="EMBL" id="SJM95928.1"/>
    </source>
</evidence>
<dbReference type="Proteomes" id="UP000195442">
    <property type="component" value="Unassembled WGS sequence"/>
</dbReference>
<dbReference type="AlphaFoldDB" id="A0A1R4HI50"/>
<feature type="transmembrane region" description="Helical" evidence="5">
    <location>
        <begin position="63"/>
        <end position="88"/>
    </location>
</feature>
<keyword evidence="7" id="KW-1185">Reference proteome</keyword>
<dbReference type="GO" id="GO:0009403">
    <property type="term" value="P:toxin biosynthetic process"/>
    <property type="evidence" value="ECO:0007669"/>
    <property type="project" value="InterPro"/>
</dbReference>
<evidence type="ECO:0000313" key="7">
    <source>
        <dbReference type="Proteomes" id="UP000195442"/>
    </source>
</evidence>
<keyword evidence="4 5" id="KW-0472">Membrane</keyword>
<protein>
    <submittedName>
        <fullName evidence="6">Colicin V production protein</fullName>
    </submittedName>
</protein>
<evidence type="ECO:0000256" key="4">
    <source>
        <dbReference type="ARBA" id="ARBA00023136"/>
    </source>
</evidence>
<name>A0A1R4HI50_9GAMM</name>
<dbReference type="GO" id="GO:0016020">
    <property type="term" value="C:membrane"/>
    <property type="evidence" value="ECO:0007669"/>
    <property type="project" value="UniProtKB-SubCell"/>
</dbReference>
<accession>A0A1R4HI50</accession>
<reference evidence="7" key="1">
    <citation type="submission" date="2017-02" db="EMBL/GenBank/DDBJ databases">
        <authorList>
            <person name="Daims H."/>
        </authorList>
    </citation>
    <scope>NUCLEOTIDE SEQUENCE [LARGE SCALE GENOMIC DNA]</scope>
</reference>
<gene>
    <name evidence="6" type="ORF">CRENPOLYSF2_80008</name>
</gene>
<dbReference type="PANTHER" id="PTHR36926:SF1">
    <property type="entry name" value="COLICIN V PRODUCTION PROTEIN"/>
    <property type="match status" value="1"/>
</dbReference>
<evidence type="ECO:0000256" key="2">
    <source>
        <dbReference type="ARBA" id="ARBA00022692"/>
    </source>
</evidence>
<dbReference type="OrthoDB" id="9810601at2"/>
<evidence type="ECO:0000256" key="1">
    <source>
        <dbReference type="ARBA" id="ARBA00004141"/>
    </source>
</evidence>
<dbReference type="InterPro" id="IPR003825">
    <property type="entry name" value="Colicin-V_CvpA"/>
</dbReference>
<proteinExistence type="predicted"/>
<keyword evidence="3 5" id="KW-1133">Transmembrane helix</keyword>
<comment type="subcellular location">
    <subcellularLocation>
        <location evidence="1">Membrane</location>
        <topology evidence="1">Multi-pass membrane protein</topology>
    </subcellularLocation>
</comment>
<keyword evidence="2 5" id="KW-0812">Transmembrane</keyword>
<feature type="transmembrane region" description="Helical" evidence="5">
    <location>
        <begin position="34"/>
        <end position="57"/>
    </location>
</feature>
<organism evidence="6 7">
    <name type="scientific">Crenothrix polyspora</name>
    <dbReference type="NCBI Taxonomy" id="360316"/>
    <lineage>
        <taxon>Bacteria</taxon>
        <taxon>Pseudomonadati</taxon>
        <taxon>Pseudomonadota</taxon>
        <taxon>Gammaproteobacteria</taxon>
        <taxon>Methylococcales</taxon>
        <taxon>Crenotrichaceae</taxon>
        <taxon>Crenothrix</taxon>
    </lineage>
</organism>
<dbReference type="Pfam" id="PF02674">
    <property type="entry name" value="Colicin_V"/>
    <property type="match status" value="1"/>
</dbReference>
<dbReference type="InterPro" id="IPR052719">
    <property type="entry name" value="CvpA-like"/>
</dbReference>
<evidence type="ECO:0000256" key="3">
    <source>
        <dbReference type="ARBA" id="ARBA00022989"/>
    </source>
</evidence>
<evidence type="ECO:0000256" key="5">
    <source>
        <dbReference type="SAM" id="Phobius"/>
    </source>
</evidence>